<evidence type="ECO:0008006" key="3">
    <source>
        <dbReference type="Google" id="ProtNLM"/>
    </source>
</evidence>
<dbReference type="PANTHER" id="PTHR46844">
    <property type="entry name" value="SLR5058 PROTEIN"/>
    <property type="match status" value="1"/>
</dbReference>
<dbReference type="Proteomes" id="UP001501020">
    <property type="component" value="Unassembled WGS sequence"/>
</dbReference>
<protein>
    <recommendedName>
        <fullName evidence="3">NACHT domain-containing protein</fullName>
    </recommendedName>
</protein>
<keyword evidence="2" id="KW-1185">Reference proteome</keyword>
<sequence>MPERYDYEMLGADTFQQLCQAVLVAYYPNAQCFPVGMPDGGRDAVVPRGHTSDSVIYQVKFRKPTPNKLASPELIVSWMTGALEKEIEKVQKLVSHGAESYIVMTNAQCSSHSMSGTRDRVQTWLDDNLPIPSQVWWRDDLDRRLDSQTEIKRTYGFIRDLVGLAELLGLKASEVDQKELIKVARSDRRVSALTKYMMHQYDRDRIVKFKQAELEPQLLDVFIDTPLAASGNERRYFNEERFVEYGASQIPSANNTAAEERWAGLVSAEASSAFMTSNRSSGRPAATVLLSDTMIVDKEAPSTSKVVLEGAPGQGKSTIGQYICQVHRARLLGLEDLERFSPSHQASPVRLPFHVDLRDLAAWLRRQDPFDVRNLGVPTGWSDTLESFLAAQVRRSSGGIDFSVSDLDAVLRATSALLVLDGLDEVPDLNDRRAVVACVNEALNRIEPFSPSFRTLVTSRPSSFSKSPGFSKREYTYFTLGDLPLGLVLEYADGWLESRKIGHQAAHEIREILGLKLGQPHIVDLARNPMQLAILLWLVRKKGPSLPDKRTALYREYMETFLDREAEKSKIVRDERELILDLHGYVAWELHCLAETGASNGSISEPKLKALLKKYLQTRGYPKKKINLVDELFTGMTDRVMVLTSRVQNTFEFEVQPLREFFAARYLYSTARSSSPGAERTGNRSDRFEALLRNPHWWNVTRFYAGFSDIGELANLVDLLEELIVSGDDFSLISYSREVALTLLRDQVFSQKPRSVARLIDLVASETSVSLLHCKGLTATEQSLPADSGGEQLVECLKQRIEKRMGTGFADTDAAKLLAENATSKELLDWWFTKWSRARGRQTRRLWLFIGMHLHVVDALTPDQEKAVVEIMGAEPYLWNILLSSDLFETVPLGTAGFESYMKAFRNGVQRSAPGAASDSSPHGMCITLTSAFYVRYYARHPGRLGYPFYLDESLSAKPYIDLLKEINNLFREFNATFSQANRLDEFIRFHKDLEEILGGECRRTFLVAAAFGEVRSGNLSRKVAGGLCNKAISPVLRSRYARQRRNDEAWWTEQIAAIESENDAFFVLCCTLRWAPISVIASNSTSLEKWIKKLDPGALYVLRTTTGGAPGRPAVDVAGEWYSGRSPQVLYLLSACVGGAKGLDMLRLARGTCRNRELIGLIDAEILSLTMQVARKDLSESIEDIVESYDGYARFMPYFRASRAPRRKALNLASSRELLKRVTELPPSLRYSANETLTGEVARKATPLAVTAASQEWFDRDMVD</sequence>
<dbReference type="EMBL" id="BAAAMR010000024">
    <property type="protein sequence ID" value="GAA2137065.1"/>
    <property type="molecule type" value="Genomic_DNA"/>
</dbReference>
<comment type="caution">
    <text evidence="1">The sequence shown here is derived from an EMBL/GenBank/DDBJ whole genome shotgun (WGS) entry which is preliminary data.</text>
</comment>
<name>A0ABN2Z5E1_9ACTN</name>
<reference evidence="1 2" key="1">
    <citation type="journal article" date="2019" name="Int. J. Syst. Evol. Microbiol.">
        <title>The Global Catalogue of Microorganisms (GCM) 10K type strain sequencing project: providing services to taxonomists for standard genome sequencing and annotation.</title>
        <authorList>
            <consortium name="The Broad Institute Genomics Platform"/>
            <consortium name="The Broad Institute Genome Sequencing Center for Infectious Disease"/>
            <person name="Wu L."/>
            <person name="Ma J."/>
        </authorList>
    </citation>
    <scope>NUCLEOTIDE SEQUENCE [LARGE SCALE GENOMIC DNA]</scope>
    <source>
        <strain evidence="1 2">JCM 13850</strain>
    </source>
</reference>
<accession>A0ABN2Z5E1</accession>
<proteinExistence type="predicted"/>
<evidence type="ECO:0000313" key="1">
    <source>
        <dbReference type="EMBL" id="GAA2137065.1"/>
    </source>
</evidence>
<dbReference type="SUPFAM" id="SSF52540">
    <property type="entry name" value="P-loop containing nucleoside triphosphate hydrolases"/>
    <property type="match status" value="1"/>
</dbReference>
<dbReference type="PANTHER" id="PTHR46844:SF1">
    <property type="entry name" value="SLR5058 PROTEIN"/>
    <property type="match status" value="1"/>
</dbReference>
<gene>
    <name evidence="1" type="ORF">GCM10009727_32170</name>
</gene>
<dbReference type="InterPro" id="IPR027417">
    <property type="entry name" value="P-loop_NTPase"/>
</dbReference>
<evidence type="ECO:0000313" key="2">
    <source>
        <dbReference type="Proteomes" id="UP001501020"/>
    </source>
</evidence>
<organism evidence="1 2">
    <name type="scientific">Actinomadura napierensis</name>
    <dbReference type="NCBI Taxonomy" id="267854"/>
    <lineage>
        <taxon>Bacteria</taxon>
        <taxon>Bacillati</taxon>
        <taxon>Actinomycetota</taxon>
        <taxon>Actinomycetes</taxon>
        <taxon>Streptosporangiales</taxon>
        <taxon>Thermomonosporaceae</taxon>
        <taxon>Actinomadura</taxon>
    </lineage>
</organism>
<dbReference type="Gene3D" id="3.40.50.300">
    <property type="entry name" value="P-loop containing nucleotide triphosphate hydrolases"/>
    <property type="match status" value="1"/>
</dbReference>